<dbReference type="Proteomes" id="UP000030653">
    <property type="component" value="Unassembled WGS sequence"/>
</dbReference>
<keyword evidence="4" id="KW-1185">Reference proteome</keyword>
<dbReference type="OMA" id="MRMMLAM"/>
<dbReference type="InterPro" id="IPR039249">
    <property type="entry name" value="GPATCH11"/>
</dbReference>
<dbReference type="Pfam" id="PF13821">
    <property type="entry name" value="DUF4187"/>
    <property type="match status" value="1"/>
</dbReference>
<gene>
    <name evidence="3" type="ORF">DACRYDRAFT_102318</name>
</gene>
<evidence type="ECO:0000259" key="2">
    <source>
        <dbReference type="SMART" id="SM01173"/>
    </source>
</evidence>
<accession>M5FNK7</accession>
<dbReference type="SMART" id="SM01173">
    <property type="entry name" value="DUF4187"/>
    <property type="match status" value="1"/>
</dbReference>
<name>M5FNK7_DACPD</name>
<feature type="compositionally biased region" description="Basic and acidic residues" evidence="1">
    <location>
        <begin position="28"/>
        <end position="81"/>
    </location>
</feature>
<protein>
    <recommendedName>
        <fullName evidence="2">DUF4187 domain-containing protein</fullName>
    </recommendedName>
</protein>
<dbReference type="OrthoDB" id="786951at2759"/>
<dbReference type="AlphaFoldDB" id="M5FNK7"/>
<feature type="region of interest" description="Disordered" evidence="1">
    <location>
        <begin position="22"/>
        <end position="132"/>
    </location>
</feature>
<sequence length="388" mass="43519">MSDEEEDYLSDKFLAQLEAASKKTKPKTYTDLRKEAARISEQKNEAGRKKSRKQLEDEARQEGLNKSLFERAREEKEELGVESKALNMMKRMGFKVGESLGAKTTSPGPSTPSPKPPPDVDGDSSPKQDTVETVGTVEVVGESDGLSVFTPSAFAHRKTPIPLSVWSGRQGLGKGKRALSPTAEAEEKASKVAKLMAEEAASADTFRNRARQEFEERRAEGRLLTARKTCMTLDEETGKKFDKFWLNPHVPNDFPPSLREYIANNPEALVGAVDEAAAERLRWQMQRDALRFSPDPDSLPLSMGPGQARSIRDINIANNVQETEEIQLSDTEIQEALAYLRQDPMTRLEQLLTHLREMYNYCFWCGTRYSNAEELGKECPGTEEDDHD</sequence>
<dbReference type="InterPro" id="IPR025239">
    <property type="entry name" value="DUF4187"/>
</dbReference>
<dbReference type="PANTHER" id="PTHR21032">
    <property type="entry name" value="G PATCH DOMAIN-CONTAINING PROTEIN 11"/>
    <property type="match status" value="1"/>
</dbReference>
<evidence type="ECO:0000256" key="1">
    <source>
        <dbReference type="SAM" id="MobiDB-lite"/>
    </source>
</evidence>
<proteinExistence type="predicted"/>
<dbReference type="RefSeq" id="XP_040624513.1">
    <property type="nucleotide sequence ID" value="XM_040767624.1"/>
</dbReference>
<dbReference type="GO" id="GO:0000776">
    <property type="term" value="C:kinetochore"/>
    <property type="evidence" value="ECO:0007669"/>
    <property type="project" value="TreeGrafter"/>
</dbReference>
<dbReference type="GeneID" id="63682686"/>
<feature type="compositionally biased region" description="Pro residues" evidence="1">
    <location>
        <begin position="109"/>
        <end position="119"/>
    </location>
</feature>
<reference evidence="3 4" key="1">
    <citation type="journal article" date="2012" name="Science">
        <title>The Paleozoic origin of enzymatic lignin decomposition reconstructed from 31 fungal genomes.</title>
        <authorList>
            <person name="Floudas D."/>
            <person name="Binder M."/>
            <person name="Riley R."/>
            <person name="Barry K."/>
            <person name="Blanchette R.A."/>
            <person name="Henrissat B."/>
            <person name="Martinez A.T."/>
            <person name="Otillar R."/>
            <person name="Spatafora J.W."/>
            <person name="Yadav J.S."/>
            <person name="Aerts A."/>
            <person name="Benoit I."/>
            <person name="Boyd A."/>
            <person name="Carlson A."/>
            <person name="Copeland A."/>
            <person name="Coutinho P.M."/>
            <person name="de Vries R.P."/>
            <person name="Ferreira P."/>
            <person name="Findley K."/>
            <person name="Foster B."/>
            <person name="Gaskell J."/>
            <person name="Glotzer D."/>
            <person name="Gorecki P."/>
            <person name="Heitman J."/>
            <person name="Hesse C."/>
            <person name="Hori C."/>
            <person name="Igarashi K."/>
            <person name="Jurgens J.A."/>
            <person name="Kallen N."/>
            <person name="Kersten P."/>
            <person name="Kohler A."/>
            <person name="Kuees U."/>
            <person name="Kumar T.K.A."/>
            <person name="Kuo A."/>
            <person name="LaButti K."/>
            <person name="Larrondo L.F."/>
            <person name="Lindquist E."/>
            <person name="Ling A."/>
            <person name="Lombard V."/>
            <person name="Lucas S."/>
            <person name="Lundell T."/>
            <person name="Martin R."/>
            <person name="McLaughlin D.J."/>
            <person name="Morgenstern I."/>
            <person name="Morin E."/>
            <person name="Murat C."/>
            <person name="Nagy L.G."/>
            <person name="Nolan M."/>
            <person name="Ohm R.A."/>
            <person name="Patyshakuliyeva A."/>
            <person name="Rokas A."/>
            <person name="Ruiz-Duenas F.J."/>
            <person name="Sabat G."/>
            <person name="Salamov A."/>
            <person name="Samejima M."/>
            <person name="Schmutz J."/>
            <person name="Slot J.C."/>
            <person name="St John F."/>
            <person name="Stenlid J."/>
            <person name="Sun H."/>
            <person name="Sun S."/>
            <person name="Syed K."/>
            <person name="Tsang A."/>
            <person name="Wiebenga A."/>
            <person name="Young D."/>
            <person name="Pisabarro A."/>
            <person name="Eastwood D.C."/>
            <person name="Martin F."/>
            <person name="Cullen D."/>
            <person name="Grigoriev I.V."/>
            <person name="Hibbett D.S."/>
        </authorList>
    </citation>
    <scope>NUCLEOTIDE SEQUENCE [LARGE SCALE GENOMIC DNA]</scope>
    <source>
        <strain evidence="3 4">DJM-731 SS1</strain>
    </source>
</reference>
<dbReference type="EMBL" id="JH795876">
    <property type="protein sequence ID" value="EJT97615.1"/>
    <property type="molecule type" value="Genomic_DNA"/>
</dbReference>
<organism evidence="3 4">
    <name type="scientific">Dacryopinax primogenitus (strain DJM 731)</name>
    <name type="common">Brown rot fungus</name>
    <dbReference type="NCBI Taxonomy" id="1858805"/>
    <lineage>
        <taxon>Eukaryota</taxon>
        <taxon>Fungi</taxon>
        <taxon>Dikarya</taxon>
        <taxon>Basidiomycota</taxon>
        <taxon>Agaricomycotina</taxon>
        <taxon>Dacrymycetes</taxon>
        <taxon>Dacrymycetales</taxon>
        <taxon>Dacrymycetaceae</taxon>
        <taxon>Dacryopinax</taxon>
    </lineage>
</organism>
<feature type="domain" description="DUF4187" evidence="2">
    <location>
        <begin position="320"/>
        <end position="387"/>
    </location>
</feature>
<evidence type="ECO:0000313" key="4">
    <source>
        <dbReference type="Proteomes" id="UP000030653"/>
    </source>
</evidence>
<dbReference type="PANTHER" id="PTHR21032:SF0">
    <property type="entry name" value="G PATCH DOMAIN-CONTAINING PROTEIN 11"/>
    <property type="match status" value="1"/>
</dbReference>
<evidence type="ECO:0000313" key="3">
    <source>
        <dbReference type="EMBL" id="EJT97615.1"/>
    </source>
</evidence>
<dbReference type="HOGENOM" id="CLU_046724_1_0_1"/>